<organism evidence="2">
    <name type="scientific">Leptolyngbya sp. NK1-12</name>
    <dbReference type="NCBI Taxonomy" id="2547451"/>
    <lineage>
        <taxon>Bacteria</taxon>
        <taxon>Bacillati</taxon>
        <taxon>Cyanobacteriota</taxon>
        <taxon>Cyanophyceae</taxon>
        <taxon>Leptolyngbyales</taxon>
        <taxon>Leptolyngbyaceae</taxon>
        <taxon>Leptolyngbya group</taxon>
        <taxon>Leptolyngbya</taxon>
    </lineage>
</organism>
<feature type="transmembrane region" description="Helical" evidence="1">
    <location>
        <begin position="12"/>
        <end position="33"/>
    </location>
</feature>
<feature type="transmembrane region" description="Helical" evidence="1">
    <location>
        <begin position="160"/>
        <end position="178"/>
    </location>
</feature>
<reference evidence="2" key="1">
    <citation type="submission" date="2020-05" db="EMBL/GenBank/DDBJ databases">
        <authorList>
            <person name="Zhu T."/>
            <person name="Keshari N."/>
            <person name="Lu X."/>
        </authorList>
    </citation>
    <scope>NUCLEOTIDE SEQUENCE</scope>
    <source>
        <strain evidence="2">NK1-12</strain>
    </source>
</reference>
<evidence type="ECO:0000256" key="1">
    <source>
        <dbReference type="SAM" id="Phobius"/>
    </source>
</evidence>
<dbReference type="PANTHER" id="PTHR31303">
    <property type="entry name" value="CTP-DEPENDENT DIACYLGLYCEROL KINASE 1"/>
    <property type="match status" value="1"/>
</dbReference>
<keyword evidence="1" id="KW-1133">Transmembrane helix</keyword>
<dbReference type="EMBL" id="CP053586">
    <property type="protein sequence ID" value="WNZ26514.1"/>
    <property type="molecule type" value="Genomic_DNA"/>
</dbReference>
<name>A0AA96WJV8_9CYAN</name>
<dbReference type="GO" id="GO:0016779">
    <property type="term" value="F:nucleotidyltransferase activity"/>
    <property type="evidence" value="ECO:0007669"/>
    <property type="project" value="UniProtKB-KW"/>
</dbReference>
<protein>
    <submittedName>
        <fullName evidence="2">Phosphatidate cytidylyltransferase</fullName>
    </submittedName>
</protein>
<keyword evidence="2" id="KW-0548">Nucleotidyltransferase</keyword>
<dbReference type="InterPro" id="IPR037997">
    <property type="entry name" value="Dgk1-like"/>
</dbReference>
<accession>A0AA96WJV8</accession>
<gene>
    <name evidence="2" type="ORF">HJG54_09180</name>
</gene>
<feature type="transmembrane region" description="Helical" evidence="1">
    <location>
        <begin position="184"/>
        <end position="202"/>
    </location>
</feature>
<feature type="transmembrane region" description="Helical" evidence="1">
    <location>
        <begin position="97"/>
        <end position="114"/>
    </location>
</feature>
<feature type="transmembrane region" description="Helical" evidence="1">
    <location>
        <begin position="120"/>
        <end position="139"/>
    </location>
</feature>
<dbReference type="AlphaFoldDB" id="A0AA96WJV8"/>
<keyword evidence="1" id="KW-0812">Transmembrane</keyword>
<keyword evidence="2" id="KW-0808">Transferase</keyword>
<sequence>MTQLTEPTLWLQIGIAALWVGFVVLIAFGLRYWKLVDAEVIRKVVHIGAGNVILFAWWLRIPAAVGIGASILFSAITLLSYRFPLLPGIDSVGRKSLGTFFYAISIGVLIACFWQNNPHIAVLGVLIMTWGDGLAALIGQHWGQHRYKLGGMQKSWEGSLAMLLVSWIISSLILLNVYGSGWQVWAVALVVAGVAASLEAFSKLGIDNLTVPLGSAGVAFWLSQMLLAA</sequence>
<proteinExistence type="predicted"/>
<keyword evidence="1" id="KW-0472">Membrane</keyword>
<evidence type="ECO:0000313" key="2">
    <source>
        <dbReference type="EMBL" id="WNZ26514.1"/>
    </source>
</evidence>
<dbReference type="PANTHER" id="PTHR31303:SF1">
    <property type="entry name" value="CTP-DEPENDENT DIACYLGLYCEROL KINASE 1"/>
    <property type="match status" value="1"/>
</dbReference>
<dbReference type="GO" id="GO:0004143">
    <property type="term" value="F:ATP-dependent diacylglycerol kinase activity"/>
    <property type="evidence" value="ECO:0007669"/>
    <property type="project" value="InterPro"/>
</dbReference>